<reference evidence="15" key="1">
    <citation type="submission" date="2021-01" db="EMBL/GenBank/DDBJ databases">
        <authorList>
            <consortium name="Genoscope - CEA"/>
            <person name="William W."/>
        </authorList>
    </citation>
    <scope>NUCLEOTIDE SEQUENCE</scope>
</reference>
<evidence type="ECO:0000256" key="6">
    <source>
        <dbReference type="ARBA" id="ARBA00022438"/>
    </source>
</evidence>
<keyword evidence="10" id="KW-0378">Hydrolase</keyword>
<keyword evidence="9" id="KW-0479">Metal-binding</keyword>
<evidence type="ECO:0000256" key="8">
    <source>
        <dbReference type="ARBA" id="ARBA00022670"/>
    </source>
</evidence>
<keyword evidence="8" id="KW-0645">Protease</keyword>
<dbReference type="GO" id="GO:0046872">
    <property type="term" value="F:metal ion binding"/>
    <property type="evidence" value="ECO:0007669"/>
    <property type="project" value="UniProtKB-KW"/>
</dbReference>
<keyword evidence="11" id="KW-0862">Zinc</keyword>
<evidence type="ECO:0000256" key="11">
    <source>
        <dbReference type="ARBA" id="ARBA00022833"/>
    </source>
</evidence>
<comment type="cofactor">
    <cofactor evidence="2">
        <name>Zn(2+)</name>
        <dbReference type="ChEBI" id="CHEBI:29105"/>
    </cofactor>
</comment>
<keyword evidence="16" id="KW-1185">Reference proteome</keyword>
<keyword evidence="6" id="KW-0031">Aminopeptidase</keyword>
<dbReference type="AlphaFoldDB" id="A0A8S1SDG2"/>
<comment type="caution">
    <text evidence="15">The sequence shown here is derived from an EMBL/GenBank/DDBJ whole genome shotgun (WGS) entry which is preliminary data.</text>
</comment>
<sequence>MYENSYCLWRFQIFLNGVAINLRQAQNQNFGEYIKHFESGDIEQYKESQKLWIQDKGPIIETNIGFIQTYLDPMKVSAEYERFVSIVKQEELKLLVNLVEKAENIIKDLPWLKVFEIKKFSRPDFTSLEILSFACFGTPVGINILKYDDIRQNLGLKNVNLGNVQQQTQIEILLDCYKEQILTYQQSIIKNLYLLQLHFMN</sequence>
<evidence type="ECO:0000313" key="15">
    <source>
        <dbReference type="EMBL" id="CAD8137122.1"/>
    </source>
</evidence>
<dbReference type="PANTHER" id="PTHR23422:SF11">
    <property type="entry name" value="DIPEPTIDYL PEPTIDASE 3"/>
    <property type="match status" value="1"/>
</dbReference>
<dbReference type="GO" id="GO:0008239">
    <property type="term" value="F:dipeptidyl-peptidase activity"/>
    <property type="evidence" value="ECO:0007669"/>
    <property type="project" value="UniProtKB-EC"/>
</dbReference>
<evidence type="ECO:0000256" key="13">
    <source>
        <dbReference type="ARBA" id="ARBA00031288"/>
    </source>
</evidence>
<protein>
    <recommendedName>
        <fullName evidence="5">dipeptidyl-peptidase III</fullName>
        <ecNumber evidence="5">3.4.14.4</ecNumber>
    </recommendedName>
    <alternativeName>
        <fullName evidence="13">Dipeptidyl aminopeptidase III</fullName>
    </alternativeName>
    <alternativeName>
        <fullName evidence="14">Dipeptidyl peptidase III</fullName>
    </alternativeName>
</protein>
<keyword evidence="12" id="KW-0482">Metalloprotease</keyword>
<evidence type="ECO:0000256" key="12">
    <source>
        <dbReference type="ARBA" id="ARBA00023049"/>
    </source>
</evidence>
<evidence type="ECO:0000256" key="10">
    <source>
        <dbReference type="ARBA" id="ARBA00022801"/>
    </source>
</evidence>
<dbReference type="GO" id="GO:0008237">
    <property type="term" value="F:metallopeptidase activity"/>
    <property type="evidence" value="ECO:0007669"/>
    <property type="project" value="UniProtKB-KW"/>
</dbReference>
<evidence type="ECO:0000256" key="9">
    <source>
        <dbReference type="ARBA" id="ARBA00022723"/>
    </source>
</evidence>
<comment type="catalytic activity">
    <reaction evidence="1">
        <text>Release of an N-terminal dipeptide from a peptide comprising four or more residues, with broad specificity. Also acts on dipeptidyl 2-naphthylamides.</text>
        <dbReference type="EC" id="3.4.14.4"/>
    </reaction>
</comment>
<dbReference type="PANTHER" id="PTHR23422">
    <property type="entry name" value="DIPEPTIDYL PEPTIDASE III-RELATED"/>
    <property type="match status" value="1"/>
</dbReference>
<accession>A0A8S1SDG2</accession>
<evidence type="ECO:0000256" key="5">
    <source>
        <dbReference type="ARBA" id="ARBA00012063"/>
    </source>
</evidence>
<dbReference type="Pfam" id="PF03571">
    <property type="entry name" value="Peptidase_M49"/>
    <property type="match status" value="1"/>
</dbReference>
<comment type="similarity">
    <text evidence="4">Belongs to the peptidase M49 family.</text>
</comment>
<evidence type="ECO:0000256" key="1">
    <source>
        <dbReference type="ARBA" id="ARBA00001336"/>
    </source>
</evidence>
<dbReference type="EC" id="3.4.14.4" evidence="5"/>
<proteinExistence type="inferred from homology"/>
<keyword evidence="7" id="KW-0963">Cytoplasm</keyword>
<dbReference type="GO" id="GO:0005737">
    <property type="term" value="C:cytoplasm"/>
    <property type="evidence" value="ECO:0007669"/>
    <property type="project" value="UniProtKB-SubCell"/>
</dbReference>
<evidence type="ECO:0000313" key="16">
    <source>
        <dbReference type="Proteomes" id="UP000689195"/>
    </source>
</evidence>
<dbReference type="EMBL" id="CAJJDO010000005">
    <property type="protein sequence ID" value="CAD8137122.1"/>
    <property type="molecule type" value="Genomic_DNA"/>
</dbReference>
<organism evidence="15 16">
    <name type="scientific">Paramecium pentaurelia</name>
    <dbReference type="NCBI Taxonomy" id="43138"/>
    <lineage>
        <taxon>Eukaryota</taxon>
        <taxon>Sar</taxon>
        <taxon>Alveolata</taxon>
        <taxon>Ciliophora</taxon>
        <taxon>Intramacronucleata</taxon>
        <taxon>Oligohymenophorea</taxon>
        <taxon>Peniculida</taxon>
        <taxon>Parameciidae</taxon>
        <taxon>Paramecium</taxon>
    </lineage>
</organism>
<evidence type="ECO:0000256" key="3">
    <source>
        <dbReference type="ARBA" id="ARBA00004496"/>
    </source>
</evidence>
<evidence type="ECO:0000256" key="4">
    <source>
        <dbReference type="ARBA" id="ARBA00010200"/>
    </source>
</evidence>
<evidence type="ECO:0000256" key="14">
    <source>
        <dbReference type="ARBA" id="ARBA00032119"/>
    </source>
</evidence>
<dbReference type="Proteomes" id="UP000689195">
    <property type="component" value="Unassembled WGS sequence"/>
</dbReference>
<name>A0A8S1SDG2_9CILI</name>
<evidence type="ECO:0000256" key="7">
    <source>
        <dbReference type="ARBA" id="ARBA00022490"/>
    </source>
</evidence>
<dbReference type="InterPro" id="IPR039461">
    <property type="entry name" value="Peptidase_M49"/>
</dbReference>
<gene>
    <name evidence="15" type="ORF">PPENT_87.1.T0050514</name>
</gene>
<dbReference type="FunFam" id="3.30.540.30:FF:000001">
    <property type="entry name" value="Dipeptidyl peptidase 3"/>
    <property type="match status" value="1"/>
</dbReference>
<dbReference type="OrthoDB" id="4694525at2759"/>
<comment type="subcellular location">
    <subcellularLocation>
        <location evidence="3">Cytoplasm</location>
    </subcellularLocation>
</comment>
<dbReference type="GO" id="GO:0006508">
    <property type="term" value="P:proteolysis"/>
    <property type="evidence" value="ECO:0007669"/>
    <property type="project" value="UniProtKB-KW"/>
</dbReference>
<evidence type="ECO:0000256" key="2">
    <source>
        <dbReference type="ARBA" id="ARBA00001947"/>
    </source>
</evidence>
<dbReference type="GO" id="GO:0004177">
    <property type="term" value="F:aminopeptidase activity"/>
    <property type="evidence" value="ECO:0007669"/>
    <property type="project" value="UniProtKB-KW"/>
</dbReference>